<dbReference type="FunCoup" id="A2DJ55">
    <property type="interactions" value="32"/>
</dbReference>
<dbReference type="InParanoid" id="A2DJ55"/>
<evidence type="ECO:0000313" key="4">
    <source>
        <dbReference type="Proteomes" id="UP000001542"/>
    </source>
</evidence>
<dbReference type="Pfam" id="PF00328">
    <property type="entry name" value="His_Phos_2"/>
    <property type="match status" value="1"/>
</dbReference>
<dbReference type="InterPro" id="IPR029033">
    <property type="entry name" value="His_PPase_superfam"/>
</dbReference>
<dbReference type="AlphaFoldDB" id="A2DJ55"/>
<gene>
    <name evidence="3" type="ORF">TVAG_228930</name>
</gene>
<dbReference type="GO" id="GO:0016791">
    <property type="term" value="F:phosphatase activity"/>
    <property type="evidence" value="ECO:0000318"/>
    <property type="project" value="GO_Central"/>
</dbReference>
<dbReference type="eggNOG" id="KOG3720">
    <property type="taxonomic scope" value="Eukaryota"/>
</dbReference>
<dbReference type="OrthoDB" id="10257284at2759"/>
<keyword evidence="2" id="KW-0378">Hydrolase</keyword>
<dbReference type="STRING" id="5722.A2DJ55"/>
<evidence type="ECO:0000256" key="1">
    <source>
        <dbReference type="ARBA" id="ARBA00005375"/>
    </source>
</evidence>
<sequence length="390" mass="44679">MIPFLFSLGFSIHPSCKAPTKFPEPLNSSFIPKYAQILLRHGARTPIVKFLSLDKRGVWQCDSADAYASRIEAAPLVHPRRIRRILDQRLAEFPANCQMGDLTVEGMTEHAELGAAFNKYIVNQLKLLPDYLDPTLIQARATWYERTYHSCISFLKGLYPIQDPNEVVDITVGTKDFDVVHPTKDMCPDLADLRNRYFNSDDYKQIYNEVLPVAEPLYTFTNTSDKSPEGLEKICDWAITYYCNEQDLTEIITDDLVAKCRKLQIAHFYKLNFFDKEKLAIGAAPIFREIFRVMDQSLNEESTTKLNIISAHDSVIAFVLSALGIGNDFTDPPPYASYIVMEVYMLNQEPYVRFIYNGEVLDLGDGQQVMKLHNFRQKLDPYLQQCLTLP</sequence>
<reference evidence="3" key="1">
    <citation type="submission" date="2006-10" db="EMBL/GenBank/DDBJ databases">
        <authorList>
            <person name="Amadeo P."/>
            <person name="Zhao Q."/>
            <person name="Wortman J."/>
            <person name="Fraser-Liggett C."/>
            <person name="Carlton J."/>
        </authorList>
    </citation>
    <scope>NUCLEOTIDE SEQUENCE</scope>
    <source>
        <strain evidence="3">G3</strain>
    </source>
</reference>
<dbReference type="RefSeq" id="XP_001580616.1">
    <property type="nucleotide sequence ID" value="XM_001580566.1"/>
</dbReference>
<accession>A2DJ55</accession>
<dbReference type="InterPro" id="IPR050645">
    <property type="entry name" value="Histidine_acid_phosphatase"/>
</dbReference>
<dbReference type="SMR" id="A2DJ55"/>
<proteinExistence type="inferred from homology"/>
<dbReference type="KEGG" id="tva:5465158"/>
<dbReference type="VEuPathDB" id="TrichDB:TVAGG3_0471110"/>
<dbReference type="EMBL" id="DS113206">
    <property type="protein sequence ID" value="EAY19630.1"/>
    <property type="molecule type" value="Genomic_DNA"/>
</dbReference>
<dbReference type="Gene3D" id="3.40.50.1240">
    <property type="entry name" value="Phosphoglycerate mutase-like"/>
    <property type="match status" value="1"/>
</dbReference>
<comment type="similarity">
    <text evidence="1">Belongs to the histidine acid phosphatase family.</text>
</comment>
<dbReference type="PANTHER" id="PTHR11567">
    <property type="entry name" value="ACID PHOSPHATASE-RELATED"/>
    <property type="match status" value="1"/>
</dbReference>
<name>A2DJ55_TRIV3</name>
<evidence type="ECO:0000256" key="2">
    <source>
        <dbReference type="ARBA" id="ARBA00022801"/>
    </source>
</evidence>
<protein>
    <submittedName>
        <fullName evidence="3">Histidine acid phosphatase family protein</fullName>
    </submittedName>
</protein>
<keyword evidence="4" id="KW-1185">Reference proteome</keyword>
<dbReference type="InterPro" id="IPR000560">
    <property type="entry name" value="His_Pase_clade-2"/>
</dbReference>
<reference evidence="3" key="2">
    <citation type="journal article" date="2007" name="Science">
        <title>Draft genome sequence of the sexually transmitted pathogen Trichomonas vaginalis.</title>
        <authorList>
            <person name="Carlton J.M."/>
            <person name="Hirt R.P."/>
            <person name="Silva J.C."/>
            <person name="Delcher A.L."/>
            <person name="Schatz M."/>
            <person name="Zhao Q."/>
            <person name="Wortman J.R."/>
            <person name="Bidwell S.L."/>
            <person name="Alsmark U.C.M."/>
            <person name="Besteiro S."/>
            <person name="Sicheritz-Ponten T."/>
            <person name="Noel C.J."/>
            <person name="Dacks J.B."/>
            <person name="Foster P.G."/>
            <person name="Simillion C."/>
            <person name="Van de Peer Y."/>
            <person name="Miranda-Saavedra D."/>
            <person name="Barton G.J."/>
            <person name="Westrop G.D."/>
            <person name="Mueller S."/>
            <person name="Dessi D."/>
            <person name="Fiori P.L."/>
            <person name="Ren Q."/>
            <person name="Paulsen I."/>
            <person name="Zhang H."/>
            <person name="Bastida-Corcuera F.D."/>
            <person name="Simoes-Barbosa A."/>
            <person name="Brown M.T."/>
            <person name="Hayes R.D."/>
            <person name="Mukherjee M."/>
            <person name="Okumura C.Y."/>
            <person name="Schneider R."/>
            <person name="Smith A.J."/>
            <person name="Vanacova S."/>
            <person name="Villalvazo M."/>
            <person name="Haas B.J."/>
            <person name="Pertea M."/>
            <person name="Feldblyum T.V."/>
            <person name="Utterback T.R."/>
            <person name="Shu C.L."/>
            <person name="Osoegawa K."/>
            <person name="de Jong P.J."/>
            <person name="Hrdy I."/>
            <person name="Horvathova L."/>
            <person name="Zubacova Z."/>
            <person name="Dolezal P."/>
            <person name="Malik S.B."/>
            <person name="Logsdon J.M. Jr."/>
            <person name="Henze K."/>
            <person name="Gupta A."/>
            <person name="Wang C.C."/>
            <person name="Dunne R.L."/>
            <person name="Upcroft J.A."/>
            <person name="Upcroft P."/>
            <person name="White O."/>
            <person name="Salzberg S.L."/>
            <person name="Tang P."/>
            <person name="Chiu C.-H."/>
            <person name="Lee Y.-S."/>
            <person name="Embley T.M."/>
            <person name="Coombs G.H."/>
            <person name="Mottram J.C."/>
            <person name="Tachezy J."/>
            <person name="Fraser-Liggett C.M."/>
            <person name="Johnson P.J."/>
        </authorList>
    </citation>
    <scope>NUCLEOTIDE SEQUENCE [LARGE SCALE GENOMIC DNA]</scope>
    <source>
        <strain evidence="3">G3</strain>
    </source>
</reference>
<dbReference type="PANTHER" id="PTHR11567:SF110">
    <property type="entry name" value="2-PHOSPHOXYLOSE PHOSPHATASE 1"/>
    <property type="match status" value="1"/>
</dbReference>
<organism evidence="3 4">
    <name type="scientific">Trichomonas vaginalis (strain ATCC PRA-98 / G3)</name>
    <dbReference type="NCBI Taxonomy" id="412133"/>
    <lineage>
        <taxon>Eukaryota</taxon>
        <taxon>Metamonada</taxon>
        <taxon>Parabasalia</taxon>
        <taxon>Trichomonadida</taxon>
        <taxon>Trichomonadidae</taxon>
        <taxon>Trichomonas</taxon>
    </lineage>
</organism>
<dbReference type="VEuPathDB" id="TrichDB:TVAG_228930"/>
<dbReference type="CDD" id="cd07061">
    <property type="entry name" value="HP_HAP_like"/>
    <property type="match status" value="1"/>
</dbReference>
<evidence type="ECO:0000313" key="3">
    <source>
        <dbReference type="EMBL" id="EAY19630.1"/>
    </source>
</evidence>
<dbReference type="SUPFAM" id="SSF53254">
    <property type="entry name" value="Phosphoglycerate mutase-like"/>
    <property type="match status" value="1"/>
</dbReference>
<dbReference type="Proteomes" id="UP000001542">
    <property type="component" value="Unassembled WGS sequence"/>
</dbReference>